<dbReference type="EMBL" id="SHOA02000010">
    <property type="protein sequence ID" value="TDH70326.1"/>
    <property type="molecule type" value="Genomic_DNA"/>
</dbReference>
<evidence type="ECO:0000313" key="4">
    <source>
        <dbReference type="Proteomes" id="UP000294530"/>
    </source>
</evidence>
<keyword evidence="4" id="KW-1185">Reference proteome</keyword>
<dbReference type="GeneID" id="94346008"/>
<feature type="compositionally biased region" description="Pro residues" evidence="1">
    <location>
        <begin position="84"/>
        <end position="98"/>
    </location>
</feature>
<gene>
    <name evidence="3" type="ORF">CCR75_002239</name>
</gene>
<keyword evidence="2" id="KW-0472">Membrane</keyword>
<dbReference type="RefSeq" id="XP_067819825.1">
    <property type="nucleotide sequence ID" value="XM_067960337.1"/>
</dbReference>
<keyword evidence="2" id="KW-0812">Transmembrane</keyword>
<accession>A0A976FP92</accession>
<organism evidence="3 4">
    <name type="scientific">Bremia lactucae</name>
    <name type="common">Lettuce downy mildew</name>
    <dbReference type="NCBI Taxonomy" id="4779"/>
    <lineage>
        <taxon>Eukaryota</taxon>
        <taxon>Sar</taxon>
        <taxon>Stramenopiles</taxon>
        <taxon>Oomycota</taxon>
        <taxon>Peronosporomycetes</taxon>
        <taxon>Peronosporales</taxon>
        <taxon>Peronosporaceae</taxon>
        <taxon>Bremia</taxon>
    </lineage>
</organism>
<dbReference type="AlphaFoldDB" id="A0A976FP92"/>
<evidence type="ECO:0000256" key="1">
    <source>
        <dbReference type="SAM" id="MobiDB-lite"/>
    </source>
</evidence>
<keyword evidence="2" id="KW-1133">Transmembrane helix</keyword>
<dbReference type="KEGG" id="blac:94346008"/>
<comment type="caution">
    <text evidence="3">The sequence shown here is derived from an EMBL/GenBank/DDBJ whole genome shotgun (WGS) entry which is preliminary data.</text>
</comment>
<sequence>MQKDSLPSISVDDMRAVACSARCAAVAAIVFVTSVAGLYAPVPPAIDGKSVTSLPASLAIKAERDWAFILKPSPSSSSSFHRPPVAPLSSIPPGPRFPPRIAFSFTGPRRK</sequence>
<feature type="transmembrane region" description="Helical" evidence="2">
    <location>
        <begin position="21"/>
        <end position="40"/>
    </location>
</feature>
<dbReference type="Proteomes" id="UP000294530">
    <property type="component" value="Unassembled WGS sequence"/>
</dbReference>
<proteinExistence type="predicted"/>
<evidence type="ECO:0000313" key="3">
    <source>
        <dbReference type="EMBL" id="TDH70326.1"/>
    </source>
</evidence>
<feature type="region of interest" description="Disordered" evidence="1">
    <location>
        <begin position="73"/>
        <end position="111"/>
    </location>
</feature>
<reference evidence="3 4" key="1">
    <citation type="journal article" date="2021" name="Genome Biol.">
        <title>AFLAP: assembly-free linkage analysis pipeline using k-mers from genome sequencing data.</title>
        <authorList>
            <person name="Fletcher K."/>
            <person name="Zhang L."/>
            <person name="Gil J."/>
            <person name="Han R."/>
            <person name="Cavanaugh K."/>
            <person name="Michelmore R."/>
        </authorList>
    </citation>
    <scope>NUCLEOTIDE SEQUENCE [LARGE SCALE GENOMIC DNA]</scope>
    <source>
        <strain evidence="3 4">SF5</strain>
    </source>
</reference>
<evidence type="ECO:0000256" key="2">
    <source>
        <dbReference type="SAM" id="Phobius"/>
    </source>
</evidence>
<name>A0A976FP92_BRELC</name>
<protein>
    <submittedName>
        <fullName evidence="3">Uncharacterized protein</fullName>
    </submittedName>
</protein>